<reference evidence="8" key="2">
    <citation type="submission" date="2021-02" db="EMBL/GenBank/DDBJ databases">
        <authorList>
            <person name="Han P."/>
        </authorList>
    </citation>
    <scope>NUCLEOTIDE SEQUENCE</scope>
    <source>
        <strain evidence="8">Nitrosomonas nitrosa 18-3D</strain>
    </source>
</reference>
<accession>A0A1I4RB23</accession>
<dbReference type="SUPFAM" id="SSF51905">
    <property type="entry name" value="FAD/NAD(P)-binding domain"/>
    <property type="match status" value="2"/>
</dbReference>
<dbReference type="EMBL" id="FOUF01000018">
    <property type="protein sequence ID" value="SFM49236.1"/>
    <property type="molecule type" value="Genomic_DNA"/>
</dbReference>
<dbReference type="GO" id="GO:0004497">
    <property type="term" value="F:monooxygenase activity"/>
    <property type="evidence" value="ECO:0007669"/>
    <property type="project" value="UniProtKB-KW"/>
</dbReference>
<dbReference type="PANTHER" id="PTHR42802:SF1">
    <property type="entry name" value="L-ORNITHINE N(5)-MONOOXYGENASE"/>
    <property type="match status" value="1"/>
</dbReference>
<dbReference type="AlphaFoldDB" id="A0A1I4RB23"/>
<evidence type="ECO:0000256" key="5">
    <source>
        <dbReference type="ARBA" id="ARBA00022827"/>
    </source>
</evidence>
<evidence type="ECO:0000313" key="8">
    <source>
        <dbReference type="EMBL" id="CAE6502915.1"/>
    </source>
</evidence>
<proteinExistence type="inferred from homology"/>
<evidence type="ECO:0000256" key="7">
    <source>
        <dbReference type="ARBA" id="ARBA00023002"/>
    </source>
</evidence>
<keyword evidence="5" id="KW-0274">FAD</keyword>
<name>A0A1I4RB23_9PROT</name>
<keyword evidence="4" id="KW-0285">Flavoprotein</keyword>
<keyword evidence="8" id="KW-0503">Monooxygenase</keyword>
<evidence type="ECO:0000256" key="1">
    <source>
        <dbReference type="ARBA" id="ARBA00001974"/>
    </source>
</evidence>
<evidence type="ECO:0000313" key="10">
    <source>
        <dbReference type="Proteomes" id="UP000199561"/>
    </source>
</evidence>
<dbReference type="Proteomes" id="UP000601736">
    <property type="component" value="Unassembled WGS sequence"/>
</dbReference>
<evidence type="ECO:0000256" key="6">
    <source>
        <dbReference type="ARBA" id="ARBA00022857"/>
    </source>
</evidence>
<organism evidence="9 10">
    <name type="scientific">Nitrosomonas nitrosa</name>
    <dbReference type="NCBI Taxonomy" id="52442"/>
    <lineage>
        <taxon>Bacteria</taxon>
        <taxon>Pseudomonadati</taxon>
        <taxon>Pseudomonadota</taxon>
        <taxon>Betaproteobacteria</taxon>
        <taxon>Nitrosomonadales</taxon>
        <taxon>Nitrosomonadaceae</taxon>
        <taxon>Nitrosomonas</taxon>
    </lineage>
</organism>
<sequence>MKIYDLIGIGFGPSNIALAITLEEQKQSGYGIESFFIEKQPNFAWHANMLLDNAHMQVSFLKDLATMRNPSSHFTFINYLHQKNRLQDFINLKTFFPSRHEFNDYLTWAASHFDHCCAYGEEVIEVLPEKRGDEVALLRIRSRNREQVVHERLTRNLVISIGGQPRIPESFAPLKGDPRVFHSNNYLKEIKHHPHAKKIAVVGGGQSAAEIFMDLHHRYEKDKAQVDLIMRARAIKPSDDSPFVNEIFNTDFTDYVFNSSDQQRTEILNEFWHTNYAAPDLVLIEQIFNVFYRQKVAGIERHRFLRRHEVKQAVSQNDGIQFVLHDLNTEQDRTATYDAVVLATGYNRDYHKLLLAPIMPYFRDMQVDRQYRLNSVAQFKPSVFLQGACESSHGLSDTLLSVTAVRTHEIAQALINTSNQTTSAQLKRAMPSAFAY</sequence>
<evidence type="ECO:0000256" key="2">
    <source>
        <dbReference type="ARBA" id="ARBA00004924"/>
    </source>
</evidence>
<evidence type="ECO:0000256" key="3">
    <source>
        <dbReference type="ARBA" id="ARBA00007588"/>
    </source>
</evidence>
<comment type="similarity">
    <text evidence="3">Belongs to the lysine N(6)-hydroxylase/L-ornithine N(5)-oxygenase family.</text>
</comment>
<comment type="cofactor">
    <cofactor evidence="1">
        <name>FAD</name>
        <dbReference type="ChEBI" id="CHEBI:57692"/>
    </cofactor>
</comment>
<dbReference type="PANTHER" id="PTHR42802">
    <property type="entry name" value="MONOOXYGENASE"/>
    <property type="match status" value="1"/>
</dbReference>
<dbReference type="InterPro" id="IPR036188">
    <property type="entry name" value="FAD/NAD-bd_sf"/>
</dbReference>
<dbReference type="Gene3D" id="3.50.50.60">
    <property type="entry name" value="FAD/NAD(P)-binding domain"/>
    <property type="match status" value="1"/>
</dbReference>
<dbReference type="GO" id="GO:0006879">
    <property type="term" value="P:intracellular iron ion homeostasis"/>
    <property type="evidence" value="ECO:0007669"/>
    <property type="project" value="TreeGrafter"/>
</dbReference>
<gene>
    <name evidence="8" type="primary">pvdA</name>
    <name evidence="8" type="ORF">NMYAN_20288</name>
    <name evidence="9" type="ORF">SAMN05421880_11833</name>
</gene>
<dbReference type="EMBL" id="CAJNAP010000012">
    <property type="protein sequence ID" value="CAE6502915.1"/>
    <property type="molecule type" value="Genomic_DNA"/>
</dbReference>
<reference evidence="9 10" key="1">
    <citation type="submission" date="2016-10" db="EMBL/GenBank/DDBJ databases">
        <authorList>
            <person name="de Groot N.N."/>
        </authorList>
    </citation>
    <scope>NUCLEOTIDE SEQUENCE [LARGE SCALE GENOMIC DNA]</scope>
    <source>
        <strain evidence="9 10">Nm146</strain>
    </source>
</reference>
<keyword evidence="10" id="KW-1185">Reference proteome</keyword>
<dbReference type="Pfam" id="PF13434">
    <property type="entry name" value="Lys_Orn_oxgnase"/>
    <property type="match status" value="1"/>
</dbReference>
<keyword evidence="6" id="KW-0521">NADP</keyword>
<keyword evidence="7 8" id="KW-0560">Oxidoreductase</keyword>
<evidence type="ECO:0000256" key="4">
    <source>
        <dbReference type="ARBA" id="ARBA00022630"/>
    </source>
</evidence>
<dbReference type="EC" id="1.14.13.195" evidence="8"/>
<dbReference type="InterPro" id="IPR025700">
    <property type="entry name" value="Lys/Orn_oxygenase"/>
</dbReference>
<dbReference type="RefSeq" id="WP_090669702.1">
    <property type="nucleotide sequence ID" value="NZ_CAJNAP010000012.1"/>
</dbReference>
<evidence type="ECO:0000313" key="9">
    <source>
        <dbReference type="EMBL" id="SFM49236.1"/>
    </source>
</evidence>
<dbReference type="PRINTS" id="PR00368">
    <property type="entry name" value="FADPNR"/>
</dbReference>
<comment type="pathway">
    <text evidence="2">Siderophore biosynthesis.</text>
</comment>
<dbReference type="STRING" id="52442.SAMN05421880_11833"/>
<protein>
    <submittedName>
        <fullName evidence="8">L-ornithine N(5)-monooxygenase</fullName>
        <ecNumber evidence="8">1.14.13.195</ecNumber>
    </submittedName>
    <submittedName>
        <fullName evidence="9">Lysine N6-hydroxylase/L-ornithine N5-oxygenase</fullName>
    </submittedName>
</protein>
<dbReference type="Proteomes" id="UP000199561">
    <property type="component" value="Unassembled WGS sequence"/>
</dbReference>
<dbReference type="OrthoDB" id="7527071at2"/>